<reference evidence="2 3" key="1">
    <citation type="submission" date="2019-10" db="EMBL/GenBank/DDBJ databases">
        <title>Rudanella paleaurantiibacter sp. nov., isolated from sludge.</title>
        <authorList>
            <person name="Xu S.Q."/>
        </authorList>
    </citation>
    <scope>NUCLEOTIDE SEQUENCE [LARGE SCALE GENOMIC DNA]</scope>
    <source>
        <strain evidence="2 3">HX-22-17</strain>
    </source>
</reference>
<protein>
    <recommendedName>
        <fullName evidence="4">Pectate lyase superfamily protein domain-containing protein</fullName>
    </recommendedName>
</protein>
<evidence type="ECO:0008006" key="4">
    <source>
        <dbReference type="Google" id="ProtNLM"/>
    </source>
</evidence>
<evidence type="ECO:0000256" key="1">
    <source>
        <dbReference type="SAM" id="MobiDB-lite"/>
    </source>
</evidence>
<sequence>MSLTSRIKAGFQAAGQRVKQIEDTSYGQSVSRFGAVGDGIAIENQAYNQALQNQFEKALWIPKKTYKFNQGITLDISKVRLMGERCVFDFTEMTTGTAVTIIGAGTGNPYANGVNCLDFIRIVGPGKNSEVKGVVLSTGTEGGTSHFALNNFVVSGFGINIEIGDNAYLQKCHQSSSYDGGIGVHVPNGANSGENICLNQIAVFNCKKGIVSANGNADLYLYGCSLDYNERQIETTGALIEMHGGHIEGKNYISAPIYLNGSGAHFKIFGGRIVNTENQTIPEFFVECQNGASGKFANTDIHNIGYSSGYFAGGNSAEKVTVTDPTSYEVYNAFLLISSKRNVLNDGTFEGATISDAWFVSGTGSRASRTRMNSGDGNAEVEISKSSERARTGTKSLKFFKRWGGGSGAVMSLIIPVTPGTQLVGQLFLSNGNSTGTLYIGYSFAAGFKNNFDDPFHRKEPAGVDAVNMSTIGSVWNKRTTGGNPLRVPCWAKYVVIDFNADGLGPGSGSFFVDDIEFNSLGENSGSEIIL</sequence>
<dbReference type="InterPro" id="IPR011050">
    <property type="entry name" value="Pectin_lyase_fold/virulence"/>
</dbReference>
<dbReference type="SUPFAM" id="SSF51126">
    <property type="entry name" value="Pectin lyase-like"/>
    <property type="match status" value="1"/>
</dbReference>
<feature type="region of interest" description="Disordered" evidence="1">
    <location>
        <begin position="369"/>
        <end position="389"/>
    </location>
</feature>
<gene>
    <name evidence="2" type="ORF">F5984_18800</name>
</gene>
<evidence type="ECO:0000313" key="3">
    <source>
        <dbReference type="Proteomes" id="UP000488299"/>
    </source>
</evidence>
<accession>A0A7J5TXX5</accession>
<proteinExistence type="predicted"/>
<keyword evidence="3" id="KW-1185">Reference proteome</keyword>
<dbReference type="AlphaFoldDB" id="A0A7J5TXX5"/>
<name>A0A7J5TXX5_9BACT</name>
<organism evidence="2 3">
    <name type="scientific">Rudanella paleaurantiibacter</name>
    <dbReference type="NCBI Taxonomy" id="2614655"/>
    <lineage>
        <taxon>Bacteria</taxon>
        <taxon>Pseudomonadati</taxon>
        <taxon>Bacteroidota</taxon>
        <taxon>Cytophagia</taxon>
        <taxon>Cytophagales</taxon>
        <taxon>Cytophagaceae</taxon>
        <taxon>Rudanella</taxon>
    </lineage>
</organism>
<comment type="caution">
    <text evidence="2">The sequence shown here is derived from an EMBL/GenBank/DDBJ whole genome shotgun (WGS) entry which is preliminary data.</text>
</comment>
<dbReference type="RefSeq" id="WP_152125770.1">
    <property type="nucleotide sequence ID" value="NZ_WELI01000008.1"/>
</dbReference>
<evidence type="ECO:0000313" key="2">
    <source>
        <dbReference type="EMBL" id="KAB7728421.1"/>
    </source>
</evidence>
<dbReference type="EMBL" id="WELI01000008">
    <property type="protein sequence ID" value="KAB7728421.1"/>
    <property type="molecule type" value="Genomic_DNA"/>
</dbReference>
<dbReference type="Proteomes" id="UP000488299">
    <property type="component" value="Unassembled WGS sequence"/>
</dbReference>